<feature type="signal peptide" evidence="1">
    <location>
        <begin position="1"/>
        <end position="24"/>
    </location>
</feature>
<evidence type="ECO:0008006" key="4">
    <source>
        <dbReference type="Google" id="ProtNLM"/>
    </source>
</evidence>
<feature type="chain" id="PRO_5037264351" description="Preprotein translocase subunit YajC" evidence="1">
    <location>
        <begin position="25"/>
        <end position="535"/>
    </location>
</feature>
<gene>
    <name evidence="2" type="ORF">KFK14_09155</name>
</gene>
<organism evidence="2 3">
    <name type="scientific">Sphingobium phenoxybenzoativorans</name>
    <dbReference type="NCBI Taxonomy" id="1592790"/>
    <lineage>
        <taxon>Bacteria</taxon>
        <taxon>Pseudomonadati</taxon>
        <taxon>Pseudomonadota</taxon>
        <taxon>Alphaproteobacteria</taxon>
        <taxon>Sphingomonadales</taxon>
        <taxon>Sphingomonadaceae</taxon>
        <taxon>Sphingobium</taxon>
    </lineage>
</organism>
<evidence type="ECO:0000313" key="2">
    <source>
        <dbReference type="EMBL" id="QUT07540.1"/>
    </source>
</evidence>
<protein>
    <recommendedName>
        <fullName evidence="4">Preprotein translocase subunit YajC</fullName>
    </recommendedName>
</protein>
<dbReference type="AlphaFoldDB" id="A0A975Q304"/>
<accession>A0A975Q304</accession>
<sequence>MSRSTFLKATTAIVLAGAVMPASAREKRLEIEPYLEVNQTVLTDIKGGDGDVLAYSSAAVGVDARVTTRDAEGQANIRYEHQFGWGGNVGDQDIISGIARARIDPIQDILHLEAGGIATRTRSDFVGAGNGALAGADAIAKIYSGYVGPTLTTTAGDLTINAAYRLGYTKVEDDSGPALPGGQRLRSYDSSLYQSANASAGMQPGPLPVGWTVSVGYDREDADPLDQLFEDKWARLDLTLPVSPTTAIVGGVGYEDLEIGQRDVLRDANDNPVISPSGRLVTDKSSPRQLSYDFDGLIWDVGVLWRPSRRTSLEARIGERYGSWRFTGNFTWQPDRDSSVSISVFDGIDSFGRMMNGSLVGLGTSFNVQRNPFTGDLSTCVFGVQGGGQCFNDALSAISAANFRHRGVNAQYSAERGAWNWGVAAGYARRKFIAPAGGVFDEVNGATDENYYVNLIAGRKIDQRSGVNGTIYANYYDSGVDGVLDVLNAGAYASYYRDFTRRLTGTASVGVDGVDPKGIESIISALAQISLRYQF</sequence>
<proteinExistence type="predicted"/>
<dbReference type="EMBL" id="CP073910">
    <property type="protein sequence ID" value="QUT07540.1"/>
    <property type="molecule type" value="Genomic_DNA"/>
</dbReference>
<reference evidence="2" key="1">
    <citation type="submission" date="2021-04" db="EMBL/GenBank/DDBJ databases">
        <title>Isolation of p-tert-butylphenol degrading bacteria Sphingobium phenoxybenzoativorans Tas13 from active sludge.</title>
        <authorList>
            <person name="Li Y."/>
        </authorList>
    </citation>
    <scope>NUCLEOTIDE SEQUENCE</scope>
    <source>
        <strain evidence="2">Tas13</strain>
    </source>
</reference>
<name>A0A975Q304_9SPHN</name>
<evidence type="ECO:0000256" key="1">
    <source>
        <dbReference type="SAM" id="SignalP"/>
    </source>
</evidence>
<keyword evidence="1" id="KW-0732">Signal</keyword>
<dbReference type="RefSeq" id="WP_212610664.1">
    <property type="nucleotide sequence ID" value="NZ_CP073910.1"/>
</dbReference>
<keyword evidence="3" id="KW-1185">Reference proteome</keyword>
<dbReference type="Proteomes" id="UP000681425">
    <property type="component" value="Chromosome"/>
</dbReference>
<dbReference type="KEGG" id="spph:KFK14_09155"/>
<dbReference type="SUPFAM" id="SSF56935">
    <property type="entry name" value="Porins"/>
    <property type="match status" value="1"/>
</dbReference>
<evidence type="ECO:0000313" key="3">
    <source>
        <dbReference type="Proteomes" id="UP000681425"/>
    </source>
</evidence>